<keyword evidence="5" id="KW-1185">Reference proteome</keyword>
<feature type="transmembrane region" description="Helical" evidence="2">
    <location>
        <begin position="270"/>
        <end position="291"/>
    </location>
</feature>
<name>A0ABQ3GMG6_9MICC</name>
<feature type="transmembrane region" description="Helical" evidence="2">
    <location>
        <begin position="206"/>
        <end position="227"/>
    </location>
</feature>
<reference evidence="5" key="1">
    <citation type="journal article" date="2019" name="Int. J. Syst. Evol. Microbiol.">
        <title>The Global Catalogue of Microorganisms (GCM) 10K type strain sequencing project: providing services to taxonomists for standard genome sequencing and annotation.</title>
        <authorList>
            <consortium name="The Broad Institute Genomics Platform"/>
            <consortium name="The Broad Institute Genome Sequencing Center for Infectious Disease"/>
            <person name="Wu L."/>
            <person name="Ma J."/>
        </authorList>
    </citation>
    <scope>NUCLEOTIDE SEQUENCE [LARGE SCALE GENOMIC DNA]</scope>
    <source>
        <strain evidence="5">KCTC 19466</strain>
    </source>
</reference>
<protein>
    <recommendedName>
        <fullName evidence="3">Phage shock protein PspC N-terminal domain-containing protein</fullName>
    </recommendedName>
</protein>
<feature type="transmembrane region" description="Helical" evidence="2">
    <location>
        <begin position="87"/>
        <end position="106"/>
    </location>
</feature>
<gene>
    <name evidence="4" type="ORF">GCM10008096_29650</name>
</gene>
<keyword evidence="2" id="KW-0812">Transmembrane</keyword>
<dbReference type="Proteomes" id="UP000642819">
    <property type="component" value="Unassembled WGS sequence"/>
</dbReference>
<evidence type="ECO:0000313" key="5">
    <source>
        <dbReference type="Proteomes" id="UP000642819"/>
    </source>
</evidence>
<evidence type="ECO:0000256" key="1">
    <source>
        <dbReference type="SAM" id="MobiDB-lite"/>
    </source>
</evidence>
<dbReference type="Pfam" id="PF04024">
    <property type="entry name" value="PspC"/>
    <property type="match status" value="1"/>
</dbReference>
<sequence>MNSTPDEHSFFRWLRSLDLQRGPDRWIGGVASGLAARTRLDPILVRGIILIVVLFTGVGLFLYGLAWALLPGPTGRIHVQEIGRGNWTLGFSGALLLLILGTADWFSPRFWYRDGFDFGGIVLIGVVALVVWFFVARNRDRKAAETGGGPSAPSAAGTLPGAPGAAPFAAPAGYASGTTAPGPAPAPRPPRPPRPAPAPRPRHARLSGATTAIVLGLAVLAGSGVLAADFFARGDSFSLWAWTVAFAVAVAVLGAGLVVAALTKRSGGALTGWAVVLLIPAVVVGLFSGALGGTDYRNHGGFWAETYGSASEHGEGVYAFSRSRTDLTHLSSIEEDTSVPFNTAFSRTTVVVPADIPVYLDGAAPFMSVEVESADGVELLEISGVTTPQHHLLTGVTDGPSLTLDVNGAFSQVDIIVDGDGADLVEPDDFPWGGTDETDEDADSTPESTELHIQPLEPMEAAK</sequence>
<evidence type="ECO:0000259" key="3">
    <source>
        <dbReference type="Pfam" id="PF04024"/>
    </source>
</evidence>
<dbReference type="EMBL" id="BMXK01000018">
    <property type="protein sequence ID" value="GHD13450.1"/>
    <property type="molecule type" value="Genomic_DNA"/>
</dbReference>
<feature type="region of interest" description="Disordered" evidence="1">
    <location>
        <begin position="179"/>
        <end position="203"/>
    </location>
</feature>
<evidence type="ECO:0000256" key="2">
    <source>
        <dbReference type="SAM" id="Phobius"/>
    </source>
</evidence>
<feature type="transmembrane region" description="Helical" evidence="2">
    <location>
        <begin position="239"/>
        <end position="263"/>
    </location>
</feature>
<dbReference type="RefSeq" id="WP_189351486.1">
    <property type="nucleotide sequence ID" value="NZ_BMXK01000018.1"/>
</dbReference>
<evidence type="ECO:0000313" key="4">
    <source>
        <dbReference type="EMBL" id="GHD13450.1"/>
    </source>
</evidence>
<comment type="caution">
    <text evidence="4">The sequence shown here is derived from an EMBL/GenBank/DDBJ whole genome shotgun (WGS) entry which is preliminary data.</text>
</comment>
<feature type="compositionally biased region" description="Pro residues" evidence="1">
    <location>
        <begin position="182"/>
        <end position="199"/>
    </location>
</feature>
<organism evidence="4 5">
    <name type="scientific">Zhihengliuella salsuginis</name>
    <dbReference type="NCBI Taxonomy" id="578222"/>
    <lineage>
        <taxon>Bacteria</taxon>
        <taxon>Bacillati</taxon>
        <taxon>Actinomycetota</taxon>
        <taxon>Actinomycetes</taxon>
        <taxon>Micrococcales</taxon>
        <taxon>Micrococcaceae</taxon>
        <taxon>Zhihengliuella</taxon>
    </lineage>
</organism>
<accession>A0ABQ3GMG6</accession>
<proteinExistence type="predicted"/>
<dbReference type="InterPro" id="IPR007168">
    <property type="entry name" value="Phageshock_PspC_N"/>
</dbReference>
<feature type="domain" description="Phage shock protein PspC N-terminal" evidence="3">
    <location>
        <begin position="23"/>
        <end position="71"/>
    </location>
</feature>
<keyword evidence="2" id="KW-1133">Transmembrane helix</keyword>
<keyword evidence="2" id="KW-0472">Membrane</keyword>
<feature type="transmembrane region" description="Helical" evidence="2">
    <location>
        <begin position="118"/>
        <end position="135"/>
    </location>
</feature>
<feature type="region of interest" description="Disordered" evidence="1">
    <location>
        <begin position="426"/>
        <end position="463"/>
    </location>
</feature>
<feature type="transmembrane region" description="Helical" evidence="2">
    <location>
        <begin position="43"/>
        <end position="66"/>
    </location>
</feature>